<dbReference type="OrthoDB" id="9811016at2"/>
<gene>
    <name evidence="3" type="primary">scpA</name>
    <name evidence="3" type="ORF">Dia5BBH33_05730</name>
</gene>
<organism evidence="3 4">
    <name type="scientific">Dialister hominis</name>
    <dbReference type="NCBI Taxonomy" id="2582419"/>
    <lineage>
        <taxon>Bacteria</taxon>
        <taxon>Bacillati</taxon>
        <taxon>Bacillota</taxon>
        <taxon>Negativicutes</taxon>
        <taxon>Veillonellales</taxon>
        <taxon>Veillonellaceae</taxon>
        <taxon>Dialister</taxon>
    </lineage>
</organism>
<dbReference type="PANTHER" id="PTHR33969:SF2">
    <property type="entry name" value="SEGREGATION AND CONDENSATION PROTEIN A"/>
    <property type="match status" value="1"/>
</dbReference>
<evidence type="ECO:0000256" key="2">
    <source>
        <dbReference type="ARBA" id="ARBA00044777"/>
    </source>
</evidence>
<dbReference type="AlphaFoldDB" id="A0A8D5A0A0"/>
<evidence type="ECO:0000313" key="3">
    <source>
        <dbReference type="EMBL" id="BBK24638.1"/>
    </source>
</evidence>
<keyword evidence="1" id="KW-0159">Chromosome partition</keyword>
<dbReference type="PANTHER" id="PTHR33969">
    <property type="entry name" value="SEGREGATION AND CONDENSATION PROTEIN A"/>
    <property type="match status" value="1"/>
</dbReference>
<reference evidence="4" key="1">
    <citation type="submission" date="2019-05" db="EMBL/GenBank/DDBJ databases">
        <title>Complete genome sequencing of Dialister sp. strain 5BBH33.</title>
        <authorList>
            <person name="Sakamoto M."/>
            <person name="Murakami T."/>
            <person name="Mori H."/>
        </authorList>
    </citation>
    <scope>NUCLEOTIDE SEQUENCE [LARGE SCALE GENOMIC DNA]</scope>
    <source>
        <strain evidence="4">5BBH33</strain>
    </source>
</reference>
<dbReference type="Pfam" id="PF02616">
    <property type="entry name" value="SMC_ScpA"/>
    <property type="match status" value="1"/>
</dbReference>
<dbReference type="GeneID" id="92715790"/>
<evidence type="ECO:0000256" key="1">
    <source>
        <dbReference type="ARBA" id="ARBA00022829"/>
    </source>
</evidence>
<dbReference type="GO" id="GO:0007059">
    <property type="term" value="P:chromosome segregation"/>
    <property type="evidence" value="ECO:0007669"/>
    <property type="project" value="UniProtKB-KW"/>
</dbReference>
<evidence type="ECO:0000313" key="4">
    <source>
        <dbReference type="Proteomes" id="UP000320585"/>
    </source>
</evidence>
<dbReference type="KEGG" id="dho:Dia5BBH33_05730"/>
<sequence>MADSVNTEYQVNIPVFEGPMDLLLHLVTKNRIDIHDIPIQSITSQYLDYLNAASEFDLELGSSFFAMASTLLLIKSRVLLPKRRQEETGDESEQEDPRGELARSLETFQMIKEVRRRISELMEEERPYHGKEPEDVRNAAFTGSIPVARLQAAFFALYDAIHEEEARWVPPEEVSLEAEIETLGSTLKRQGKVEFRSYFAKQKTRLRLAVTLMALLELMRLGKARLRDTAKGLVIEGGIQ</sequence>
<dbReference type="EMBL" id="AP019697">
    <property type="protein sequence ID" value="BBK24638.1"/>
    <property type="molecule type" value="Genomic_DNA"/>
</dbReference>
<dbReference type="RefSeq" id="WP_143332336.1">
    <property type="nucleotide sequence ID" value="NZ_AP019697.1"/>
</dbReference>
<protein>
    <recommendedName>
        <fullName evidence="2">Segregation and condensation protein A</fullName>
    </recommendedName>
</protein>
<dbReference type="Proteomes" id="UP000320585">
    <property type="component" value="Chromosome"/>
</dbReference>
<dbReference type="Gene3D" id="6.10.250.2410">
    <property type="match status" value="1"/>
</dbReference>
<accession>A0A8D5A0A0</accession>
<proteinExistence type="predicted"/>
<name>A0A8D5A0A0_9FIRM</name>
<keyword evidence="4" id="KW-1185">Reference proteome</keyword>
<dbReference type="InterPro" id="IPR003768">
    <property type="entry name" value="ScpA"/>
</dbReference>